<evidence type="ECO:0000259" key="7">
    <source>
        <dbReference type="Pfam" id="PF00892"/>
    </source>
</evidence>
<feature type="transmembrane region" description="Helical" evidence="6">
    <location>
        <begin position="278"/>
        <end position="301"/>
    </location>
</feature>
<dbReference type="PANTHER" id="PTHR32322">
    <property type="entry name" value="INNER MEMBRANE TRANSPORTER"/>
    <property type="match status" value="1"/>
</dbReference>
<name>A0ABZ2RNF1_ECTME</name>
<feature type="transmembrane region" description="Helical" evidence="6">
    <location>
        <begin position="43"/>
        <end position="60"/>
    </location>
</feature>
<evidence type="ECO:0000256" key="1">
    <source>
        <dbReference type="ARBA" id="ARBA00004141"/>
    </source>
</evidence>
<evidence type="ECO:0000256" key="2">
    <source>
        <dbReference type="ARBA" id="ARBA00007362"/>
    </source>
</evidence>
<feature type="transmembrane region" description="Helical" evidence="6">
    <location>
        <begin position="190"/>
        <end position="209"/>
    </location>
</feature>
<evidence type="ECO:0000256" key="4">
    <source>
        <dbReference type="ARBA" id="ARBA00022989"/>
    </source>
</evidence>
<evidence type="ECO:0000313" key="8">
    <source>
        <dbReference type="EMBL" id="WXL27626.1"/>
    </source>
</evidence>
<accession>A0ABZ2RNF1</accession>
<organism evidence="8 9">
    <name type="scientific">Ectopseudomonas mendocina</name>
    <name type="common">Pseudomonas mendocina</name>
    <dbReference type="NCBI Taxonomy" id="300"/>
    <lineage>
        <taxon>Bacteria</taxon>
        <taxon>Pseudomonadati</taxon>
        <taxon>Pseudomonadota</taxon>
        <taxon>Gammaproteobacteria</taxon>
        <taxon>Pseudomonadales</taxon>
        <taxon>Pseudomonadaceae</taxon>
        <taxon>Ectopseudomonas</taxon>
    </lineage>
</organism>
<evidence type="ECO:0000256" key="5">
    <source>
        <dbReference type="ARBA" id="ARBA00023136"/>
    </source>
</evidence>
<comment type="subcellular location">
    <subcellularLocation>
        <location evidence="1">Membrane</location>
        <topology evidence="1">Multi-pass membrane protein</topology>
    </subcellularLocation>
</comment>
<keyword evidence="3 6" id="KW-0812">Transmembrane</keyword>
<proteinExistence type="inferred from homology"/>
<dbReference type="PANTHER" id="PTHR32322:SF2">
    <property type="entry name" value="EAMA DOMAIN-CONTAINING PROTEIN"/>
    <property type="match status" value="1"/>
</dbReference>
<sequence length="307" mass="33850">MSGVRKEADLFLFGLMVGLCALWGSQGVVIKLAAQDIAPMLQAALRSGIAALLVACLLAWRRDWMEWVGSTWRAGLLAGVLFCMEFLLIAQGLQYTSASHMSVLLYTAPIFSALGLHLMLPNERLRWLQWLGVGICFIGIVVAFAWDIQWSTINRTVLLGDALGLLAGVAFGGTTVVVRGSRLSEGPVQLTLFYQLATAFVLLLVYAVLSGQIRPLQWSYLSVGSVLYQGVLVSFLSYLAWFWLLRRYLASHIGVFAFMTPMYGVLFGVWVLDEPLTANFIVGAVLVLAGIMLVGNHAWVLRQLKRY</sequence>
<feature type="transmembrane region" description="Helical" evidence="6">
    <location>
        <begin position="127"/>
        <end position="146"/>
    </location>
</feature>
<evidence type="ECO:0000256" key="6">
    <source>
        <dbReference type="SAM" id="Phobius"/>
    </source>
</evidence>
<keyword evidence="4 6" id="KW-1133">Transmembrane helix</keyword>
<feature type="domain" description="EamA" evidence="7">
    <location>
        <begin position="159"/>
        <end position="294"/>
    </location>
</feature>
<keyword evidence="5 6" id="KW-0472">Membrane</keyword>
<dbReference type="InterPro" id="IPR000620">
    <property type="entry name" value="EamA_dom"/>
</dbReference>
<dbReference type="SUPFAM" id="SSF103481">
    <property type="entry name" value="Multidrug resistance efflux transporter EmrE"/>
    <property type="match status" value="2"/>
</dbReference>
<feature type="domain" description="EamA" evidence="7">
    <location>
        <begin position="15"/>
        <end position="143"/>
    </location>
</feature>
<feature type="transmembrane region" description="Helical" evidence="6">
    <location>
        <begin position="158"/>
        <end position="178"/>
    </location>
</feature>
<dbReference type="Proteomes" id="UP001476583">
    <property type="component" value="Chromosome"/>
</dbReference>
<dbReference type="InterPro" id="IPR037185">
    <property type="entry name" value="EmrE-like"/>
</dbReference>
<dbReference type="Pfam" id="PF00892">
    <property type="entry name" value="EamA"/>
    <property type="match status" value="2"/>
</dbReference>
<gene>
    <name evidence="8" type="ORF">WG219_09285</name>
</gene>
<comment type="similarity">
    <text evidence="2">Belongs to the EamA transporter family.</text>
</comment>
<dbReference type="InterPro" id="IPR050638">
    <property type="entry name" value="AA-Vitamin_Transporters"/>
</dbReference>
<protein>
    <submittedName>
        <fullName evidence="8">DMT family transporter</fullName>
    </submittedName>
</protein>
<dbReference type="EMBL" id="CP148074">
    <property type="protein sequence ID" value="WXL27626.1"/>
    <property type="molecule type" value="Genomic_DNA"/>
</dbReference>
<feature type="transmembrane region" description="Helical" evidence="6">
    <location>
        <begin position="72"/>
        <end position="91"/>
    </location>
</feature>
<feature type="transmembrane region" description="Helical" evidence="6">
    <location>
        <begin position="221"/>
        <end position="241"/>
    </location>
</feature>
<evidence type="ECO:0000256" key="3">
    <source>
        <dbReference type="ARBA" id="ARBA00022692"/>
    </source>
</evidence>
<feature type="transmembrane region" description="Helical" evidence="6">
    <location>
        <begin position="253"/>
        <end position="272"/>
    </location>
</feature>
<keyword evidence="9" id="KW-1185">Reference proteome</keyword>
<evidence type="ECO:0000313" key="9">
    <source>
        <dbReference type="Proteomes" id="UP001476583"/>
    </source>
</evidence>
<feature type="transmembrane region" description="Helical" evidence="6">
    <location>
        <begin position="103"/>
        <end position="120"/>
    </location>
</feature>
<reference evidence="8 9" key="1">
    <citation type="submission" date="2024-03" db="EMBL/GenBank/DDBJ databases">
        <title>Complete genome of BD2.</title>
        <authorList>
            <person name="Cao G."/>
        </authorList>
    </citation>
    <scope>NUCLEOTIDE SEQUENCE [LARGE SCALE GENOMIC DNA]</scope>
    <source>
        <strain evidence="8 9">BD2</strain>
    </source>
</reference>